<keyword evidence="2" id="KW-1185">Reference proteome</keyword>
<protein>
    <submittedName>
        <fullName evidence="1">Uncharacterized protein</fullName>
    </submittedName>
</protein>
<proteinExistence type="predicted"/>
<dbReference type="EMBL" id="JARPUR010000002">
    <property type="protein sequence ID" value="KAK4882519.1"/>
    <property type="molecule type" value="Genomic_DNA"/>
</dbReference>
<accession>A0AAN7PCV5</accession>
<dbReference type="AlphaFoldDB" id="A0AAN7PCV5"/>
<evidence type="ECO:0000313" key="1">
    <source>
        <dbReference type="EMBL" id="KAK4882519.1"/>
    </source>
</evidence>
<reference evidence="2" key="1">
    <citation type="submission" date="2023-01" db="EMBL/GenBank/DDBJ databases">
        <title>Key to firefly adult light organ development and bioluminescence: homeobox transcription factors regulate luciferase expression and transportation to peroxisome.</title>
        <authorList>
            <person name="Fu X."/>
        </authorList>
    </citation>
    <scope>NUCLEOTIDE SEQUENCE [LARGE SCALE GENOMIC DNA]</scope>
</reference>
<name>A0AAN7PCV5_9COLE</name>
<dbReference type="Proteomes" id="UP001353858">
    <property type="component" value="Unassembled WGS sequence"/>
</dbReference>
<evidence type="ECO:0000313" key="2">
    <source>
        <dbReference type="Proteomes" id="UP001353858"/>
    </source>
</evidence>
<organism evidence="1 2">
    <name type="scientific">Aquatica leii</name>
    <dbReference type="NCBI Taxonomy" id="1421715"/>
    <lineage>
        <taxon>Eukaryota</taxon>
        <taxon>Metazoa</taxon>
        <taxon>Ecdysozoa</taxon>
        <taxon>Arthropoda</taxon>
        <taxon>Hexapoda</taxon>
        <taxon>Insecta</taxon>
        <taxon>Pterygota</taxon>
        <taxon>Neoptera</taxon>
        <taxon>Endopterygota</taxon>
        <taxon>Coleoptera</taxon>
        <taxon>Polyphaga</taxon>
        <taxon>Elateriformia</taxon>
        <taxon>Elateroidea</taxon>
        <taxon>Lampyridae</taxon>
        <taxon>Luciolinae</taxon>
        <taxon>Aquatica</taxon>
    </lineage>
</organism>
<comment type="caution">
    <text evidence="1">The sequence shown here is derived from an EMBL/GenBank/DDBJ whole genome shotgun (WGS) entry which is preliminary data.</text>
</comment>
<sequence>MRTGGGPPEKPLSDLEARLIEVIGSGVVEGILGVSEFGISNEPTVMEDVAPEIMEDVVSEITEAIPPAKKRCVSSISTMETTAAQPKTLIKSVQSAFEQNQAQAN</sequence>
<gene>
    <name evidence="1" type="ORF">RN001_005838</name>
</gene>